<dbReference type="InterPro" id="IPR000210">
    <property type="entry name" value="BTB/POZ_dom"/>
</dbReference>
<keyword evidence="2" id="KW-0813">Transport</keyword>
<keyword evidence="9" id="KW-0406">Ion transport</keyword>
<evidence type="ECO:0000313" key="14">
    <source>
        <dbReference type="EnsemblMetazoa" id="G22065.1:cds"/>
    </source>
</evidence>
<dbReference type="FunFam" id="1.10.287.70:FF:000028">
    <property type="entry name" value="potassium voltage-gated channel subfamily D member 3"/>
    <property type="match status" value="1"/>
</dbReference>
<dbReference type="EnsemblMetazoa" id="G22065.2">
    <property type="protein sequence ID" value="G22065.2:cds"/>
    <property type="gene ID" value="G22065"/>
</dbReference>
<dbReference type="Proteomes" id="UP000005408">
    <property type="component" value="Unassembled WGS sequence"/>
</dbReference>
<dbReference type="InterPro" id="IPR003968">
    <property type="entry name" value="K_chnl_volt-dep_Kv"/>
</dbReference>
<dbReference type="OrthoDB" id="10025005at2759"/>
<dbReference type="PRINTS" id="PR01491">
    <property type="entry name" value="KVCHANNEL"/>
</dbReference>
<keyword evidence="7" id="KW-0630">Potassium</keyword>
<dbReference type="Pfam" id="PF02214">
    <property type="entry name" value="BTB_2"/>
    <property type="match status" value="1"/>
</dbReference>
<dbReference type="GO" id="GO:0005249">
    <property type="term" value="F:voltage-gated potassium channel activity"/>
    <property type="evidence" value="ECO:0007669"/>
    <property type="project" value="InterPro"/>
</dbReference>
<keyword evidence="11" id="KW-0407">Ion channel</keyword>
<dbReference type="AlphaFoldDB" id="A0A8W8K1T4"/>
<dbReference type="PRINTS" id="PR01498">
    <property type="entry name" value="SHAWCHANNEL"/>
</dbReference>
<dbReference type="Pfam" id="PF00520">
    <property type="entry name" value="Ion_trans"/>
    <property type="match status" value="1"/>
</dbReference>
<keyword evidence="10 12" id="KW-0472">Membrane</keyword>
<keyword evidence="3" id="KW-0633">Potassium transport</keyword>
<feature type="transmembrane region" description="Helical" evidence="12">
    <location>
        <begin position="385"/>
        <end position="410"/>
    </location>
</feature>
<feature type="transmembrane region" description="Helical" evidence="12">
    <location>
        <begin position="290"/>
        <end position="309"/>
    </location>
</feature>
<dbReference type="Gene3D" id="1.20.120.350">
    <property type="entry name" value="Voltage-gated potassium channels. Chain C"/>
    <property type="match status" value="1"/>
</dbReference>
<accession>A0A8W8K1T4</accession>
<dbReference type="InterPro" id="IPR005821">
    <property type="entry name" value="Ion_trans_dom"/>
</dbReference>
<organism evidence="14 15">
    <name type="scientific">Magallana gigas</name>
    <name type="common">Pacific oyster</name>
    <name type="synonym">Crassostrea gigas</name>
    <dbReference type="NCBI Taxonomy" id="29159"/>
    <lineage>
        <taxon>Eukaryota</taxon>
        <taxon>Metazoa</taxon>
        <taxon>Spiralia</taxon>
        <taxon>Lophotrochozoa</taxon>
        <taxon>Mollusca</taxon>
        <taxon>Bivalvia</taxon>
        <taxon>Autobranchia</taxon>
        <taxon>Pteriomorphia</taxon>
        <taxon>Ostreida</taxon>
        <taxon>Ostreoidea</taxon>
        <taxon>Ostreidae</taxon>
        <taxon>Magallana</taxon>
    </lineage>
</organism>
<dbReference type="SUPFAM" id="SSF54695">
    <property type="entry name" value="POZ domain"/>
    <property type="match status" value="1"/>
</dbReference>
<feature type="transmembrane region" description="Helical" evidence="12">
    <location>
        <begin position="156"/>
        <end position="174"/>
    </location>
</feature>
<evidence type="ECO:0000256" key="4">
    <source>
        <dbReference type="ARBA" id="ARBA00022692"/>
    </source>
</evidence>
<dbReference type="SMART" id="SM00225">
    <property type="entry name" value="BTB"/>
    <property type="match status" value="1"/>
</dbReference>
<dbReference type="InterPro" id="IPR011333">
    <property type="entry name" value="SKP1/BTB/POZ_sf"/>
</dbReference>
<dbReference type="PRINTS" id="PR00169">
    <property type="entry name" value="KCHANNEL"/>
</dbReference>
<dbReference type="Gene3D" id="1.10.287.70">
    <property type="match status" value="1"/>
</dbReference>
<name>A0A8W8K1T4_MAGGI</name>
<evidence type="ECO:0000256" key="5">
    <source>
        <dbReference type="ARBA" id="ARBA00022826"/>
    </source>
</evidence>
<dbReference type="SUPFAM" id="SSF81324">
    <property type="entry name" value="Voltage-gated potassium channels"/>
    <property type="match status" value="1"/>
</dbReference>
<dbReference type="EnsemblMetazoa" id="G22065.1">
    <property type="protein sequence ID" value="G22065.1:cds"/>
    <property type="gene ID" value="G22065"/>
</dbReference>
<evidence type="ECO:0000256" key="11">
    <source>
        <dbReference type="ARBA" id="ARBA00023303"/>
    </source>
</evidence>
<protein>
    <recommendedName>
        <fullName evidence="13">BTB domain-containing protein</fullName>
    </recommendedName>
</protein>
<feature type="domain" description="BTB" evidence="13">
    <location>
        <begin position="3"/>
        <end position="103"/>
    </location>
</feature>
<keyword evidence="8 12" id="KW-1133">Transmembrane helix</keyword>
<evidence type="ECO:0000256" key="12">
    <source>
        <dbReference type="SAM" id="Phobius"/>
    </source>
</evidence>
<proteinExistence type="predicted"/>
<evidence type="ECO:0000313" key="15">
    <source>
        <dbReference type="Proteomes" id="UP000005408"/>
    </source>
</evidence>
<dbReference type="GO" id="GO:0051260">
    <property type="term" value="P:protein homooligomerization"/>
    <property type="evidence" value="ECO:0007669"/>
    <property type="project" value="InterPro"/>
</dbReference>
<dbReference type="Gene3D" id="3.30.710.10">
    <property type="entry name" value="Potassium Channel Kv1.1, Chain A"/>
    <property type="match status" value="1"/>
</dbReference>
<feature type="transmembrane region" description="Helical" evidence="12">
    <location>
        <begin position="186"/>
        <end position="202"/>
    </location>
</feature>
<evidence type="ECO:0000256" key="10">
    <source>
        <dbReference type="ARBA" id="ARBA00023136"/>
    </source>
</evidence>
<dbReference type="InterPro" id="IPR027359">
    <property type="entry name" value="Volt_channel_dom_sf"/>
</dbReference>
<comment type="subcellular location">
    <subcellularLocation>
        <location evidence="1">Membrane</location>
        <topology evidence="1">Multi-pass membrane protein</topology>
    </subcellularLocation>
</comment>
<dbReference type="InterPro" id="IPR003974">
    <property type="entry name" value="K_chnl_volt-dep_Kv3"/>
</dbReference>
<reference evidence="14" key="1">
    <citation type="submission" date="2022-08" db="UniProtKB">
        <authorList>
            <consortium name="EnsemblMetazoa"/>
        </authorList>
    </citation>
    <scope>IDENTIFICATION</scope>
    <source>
        <strain evidence="14">05x7-T-G4-1.051#20</strain>
    </source>
</reference>
<keyword evidence="15" id="KW-1185">Reference proteome</keyword>
<keyword evidence="4 12" id="KW-0812">Transmembrane</keyword>
<evidence type="ECO:0000256" key="2">
    <source>
        <dbReference type="ARBA" id="ARBA00022448"/>
    </source>
</evidence>
<dbReference type="InterPro" id="IPR003131">
    <property type="entry name" value="T1-type_BTB"/>
</dbReference>
<dbReference type="GO" id="GO:0008076">
    <property type="term" value="C:voltage-gated potassium channel complex"/>
    <property type="evidence" value="ECO:0007669"/>
    <property type="project" value="InterPro"/>
</dbReference>
<dbReference type="GO" id="GO:0001508">
    <property type="term" value="P:action potential"/>
    <property type="evidence" value="ECO:0007669"/>
    <property type="project" value="TreeGrafter"/>
</dbReference>
<evidence type="ECO:0000256" key="7">
    <source>
        <dbReference type="ARBA" id="ARBA00022958"/>
    </source>
</evidence>
<evidence type="ECO:0000256" key="9">
    <source>
        <dbReference type="ARBA" id="ARBA00023065"/>
    </source>
</evidence>
<evidence type="ECO:0000256" key="8">
    <source>
        <dbReference type="ARBA" id="ARBA00022989"/>
    </source>
</evidence>
<evidence type="ECO:0000256" key="1">
    <source>
        <dbReference type="ARBA" id="ARBA00004141"/>
    </source>
</evidence>
<keyword evidence="6" id="KW-0851">Voltage-gated channel</keyword>
<dbReference type="EnsemblMetazoa" id="G22065.3">
    <property type="protein sequence ID" value="G22065.3:cds"/>
    <property type="gene ID" value="G22065"/>
</dbReference>
<evidence type="ECO:0000256" key="6">
    <source>
        <dbReference type="ARBA" id="ARBA00022882"/>
    </source>
</evidence>
<dbReference type="PANTHER" id="PTHR11537:SF254">
    <property type="entry name" value="POTASSIUM VOLTAGE-GATED CHANNEL PROTEIN SHAB"/>
    <property type="match status" value="1"/>
</dbReference>
<feature type="transmembrane region" description="Helical" evidence="12">
    <location>
        <begin position="361"/>
        <end position="378"/>
    </location>
</feature>
<dbReference type="PANTHER" id="PTHR11537">
    <property type="entry name" value="VOLTAGE-GATED POTASSIUM CHANNEL"/>
    <property type="match status" value="1"/>
</dbReference>
<evidence type="ECO:0000256" key="3">
    <source>
        <dbReference type="ARBA" id="ARBA00022538"/>
    </source>
</evidence>
<dbReference type="OMA" id="YCEFDNN"/>
<sequence length="464" mass="53961">MAENIKINVGGLAFETKTSTLARYPDTLLGRLSQKSKFYDNKRKCYFFDRNPNIFVSILDLYRTGSLHFPSYLCGTIIQDELEFWEISPGLLGECCFEQYLKSEGDMNSTRTLRETFEHYGLDYTDEECRTSKRKRILRKIWLLLEEPSSSKLAKGFNFFFLTVVVISMVTFVLGSHPSFREKKLTHSYLLFIIAYSNIRFFDELNLQNPKEVMLGTSLPNQAIRDCEIFTSVFFTIELMLHFISCPRKTRFFTYPLNVIDLLLVIAMWVTYALEQDLTLLVTTYELVQFYLVMKSLFVLRLFRVFRLMKLYSGLRIMIMSIRASLKDLLLLSLSFLLASLFFASFIYYAEFYVTDTFPDIFIGIWWSVVTMTTVGYGDMFPKSTFGYFVGGVCAFSGMLILAMPVAILATNFNDLYQKNKLREMKHKLLQTKSKREETLHIHVATVSPIETQGKRPATIKCNW</sequence>
<keyword evidence="5" id="KW-0631">Potassium channel</keyword>
<evidence type="ECO:0000259" key="13">
    <source>
        <dbReference type="SMART" id="SM00225"/>
    </source>
</evidence>
<feature type="transmembrane region" description="Helical" evidence="12">
    <location>
        <begin position="253"/>
        <end position="270"/>
    </location>
</feature>
<dbReference type="InterPro" id="IPR028325">
    <property type="entry name" value="VG_K_chnl"/>
</dbReference>
<feature type="transmembrane region" description="Helical" evidence="12">
    <location>
        <begin position="329"/>
        <end position="349"/>
    </location>
</feature>